<feature type="chain" id="PRO_5002660391" evidence="1">
    <location>
        <begin position="20"/>
        <end position="172"/>
    </location>
</feature>
<keyword evidence="3" id="KW-1185">Reference proteome</keyword>
<dbReference type="Proteomes" id="UP000004318">
    <property type="component" value="Unassembled WGS sequence"/>
</dbReference>
<dbReference type="AlphaFoldDB" id="A3TX36"/>
<dbReference type="InterPro" id="IPR022472">
    <property type="entry name" value="VPLPA-CTERM"/>
</dbReference>
<dbReference type="EMBL" id="AAMO01000004">
    <property type="protein sequence ID" value="EAQ03396.1"/>
    <property type="molecule type" value="Genomic_DNA"/>
</dbReference>
<sequence length="172" mass="18077">MLAALATTAAMFVGAAAQAAPVSYELEVTVTTTGPFSGRSITGTIGWDTDDVVDPVTFLIPPDLSIEFAHGGVTIDETNDVHYPDFPEFQFFGGVLEFIDFVLVDGVNGVSLPGGVLWAELNDDLAFDGTKYTVGASAYTTQYDFPEVPLPAGLPLLIGGLGAFGLLRARRG</sequence>
<dbReference type="HOGENOM" id="CLU_1553716_0_0_5"/>
<reference evidence="2 3" key="1">
    <citation type="journal article" date="2010" name="J. Bacteriol.">
        <title>Genome sequences of Oceanicola granulosus HTCC2516(T) and Oceanicola batsensis HTCC2597(TDelta).</title>
        <authorList>
            <person name="Thrash J.C."/>
            <person name="Cho J.C."/>
            <person name="Vergin K.L."/>
            <person name="Giovannoni S.J."/>
        </authorList>
    </citation>
    <scope>NUCLEOTIDE SEQUENCE [LARGE SCALE GENOMIC DNA]</scope>
    <source>
        <strain evidence="3">ATCC BAA-863 / DSM 15984 / KCTC 12145 / HTCC2597</strain>
    </source>
</reference>
<keyword evidence="1" id="KW-0732">Signal</keyword>
<proteinExistence type="predicted"/>
<organism evidence="2 3">
    <name type="scientific">Pseudooceanicola batsensis (strain ATCC BAA-863 / DSM 15984 / KCTC 12145 / HTCC2597)</name>
    <name type="common">Oceanicola batsensis</name>
    <dbReference type="NCBI Taxonomy" id="252305"/>
    <lineage>
        <taxon>Bacteria</taxon>
        <taxon>Pseudomonadati</taxon>
        <taxon>Pseudomonadota</taxon>
        <taxon>Alphaproteobacteria</taxon>
        <taxon>Rhodobacterales</taxon>
        <taxon>Paracoccaceae</taxon>
        <taxon>Pseudooceanicola</taxon>
    </lineage>
</organism>
<comment type="caution">
    <text evidence="2">The sequence shown here is derived from an EMBL/GenBank/DDBJ whole genome shotgun (WGS) entry which is preliminary data.</text>
</comment>
<protein>
    <submittedName>
        <fullName evidence="2">Uncharacterized protein</fullName>
    </submittedName>
</protein>
<dbReference type="STRING" id="252305.OB2597_02212"/>
<evidence type="ECO:0000256" key="1">
    <source>
        <dbReference type="SAM" id="SignalP"/>
    </source>
</evidence>
<name>A3TX36_PSEBH</name>
<dbReference type="NCBIfam" id="TIGR03370">
    <property type="entry name" value="VPLPA-CTERM"/>
    <property type="match status" value="1"/>
</dbReference>
<evidence type="ECO:0000313" key="2">
    <source>
        <dbReference type="EMBL" id="EAQ03396.1"/>
    </source>
</evidence>
<accession>A3TX36</accession>
<gene>
    <name evidence="2" type="ORF">OB2597_02212</name>
</gene>
<feature type="signal peptide" evidence="1">
    <location>
        <begin position="1"/>
        <end position="19"/>
    </location>
</feature>
<evidence type="ECO:0000313" key="3">
    <source>
        <dbReference type="Proteomes" id="UP000004318"/>
    </source>
</evidence>